<name>A0A812VT92_SYMPI</name>
<dbReference type="AlphaFoldDB" id="A0A812VT92"/>
<evidence type="ECO:0000313" key="2">
    <source>
        <dbReference type="EMBL" id="CAE7637165.1"/>
    </source>
</evidence>
<evidence type="ECO:0000256" key="1">
    <source>
        <dbReference type="SAM" id="MobiDB-lite"/>
    </source>
</evidence>
<comment type="caution">
    <text evidence="2">The sequence shown here is derived from an EMBL/GenBank/DDBJ whole genome shotgun (WGS) entry which is preliminary data.</text>
</comment>
<organism evidence="2 3">
    <name type="scientific">Symbiodinium pilosum</name>
    <name type="common">Dinoflagellate</name>
    <dbReference type="NCBI Taxonomy" id="2952"/>
    <lineage>
        <taxon>Eukaryota</taxon>
        <taxon>Sar</taxon>
        <taxon>Alveolata</taxon>
        <taxon>Dinophyceae</taxon>
        <taxon>Suessiales</taxon>
        <taxon>Symbiodiniaceae</taxon>
        <taxon>Symbiodinium</taxon>
    </lineage>
</organism>
<dbReference type="EMBL" id="CAJNIZ010042767">
    <property type="protein sequence ID" value="CAE7637165.1"/>
    <property type="molecule type" value="Genomic_DNA"/>
</dbReference>
<accession>A0A812VT92</accession>
<proteinExistence type="predicted"/>
<feature type="region of interest" description="Disordered" evidence="1">
    <location>
        <begin position="1"/>
        <end position="33"/>
    </location>
</feature>
<feature type="non-terminal residue" evidence="2">
    <location>
        <position position="115"/>
    </location>
</feature>
<keyword evidence="3" id="KW-1185">Reference proteome</keyword>
<dbReference type="Proteomes" id="UP000649617">
    <property type="component" value="Unassembled WGS sequence"/>
</dbReference>
<protein>
    <submittedName>
        <fullName evidence="2">Uncharacterized protein</fullName>
    </submittedName>
</protein>
<reference evidence="2" key="1">
    <citation type="submission" date="2021-02" db="EMBL/GenBank/DDBJ databases">
        <authorList>
            <person name="Dougan E. K."/>
            <person name="Rhodes N."/>
            <person name="Thang M."/>
            <person name="Chan C."/>
        </authorList>
    </citation>
    <scope>NUCLEOTIDE SEQUENCE</scope>
</reference>
<dbReference type="OrthoDB" id="443557at2759"/>
<feature type="compositionally biased region" description="Pro residues" evidence="1">
    <location>
        <begin position="11"/>
        <end position="24"/>
    </location>
</feature>
<evidence type="ECO:0000313" key="3">
    <source>
        <dbReference type="Proteomes" id="UP000649617"/>
    </source>
</evidence>
<sequence length="115" mass="12275">MANNGTDTGAPPRPSGPPPPPPGIDAPQSGDMDLHHDIARDIGQQVEVMILDAKHASETKVGKEISKIKGKMEAMAEKIKMINERVAAVEPGRSGLLKSDLQSSIAKLEEVWEGE</sequence>
<gene>
    <name evidence="2" type="ORF">SPIL2461_LOCUS16817</name>
</gene>